<protein>
    <recommendedName>
        <fullName evidence="11">HIG1 domain-containing protein</fullName>
    </recommendedName>
</protein>
<evidence type="ECO:0000313" key="12">
    <source>
        <dbReference type="EMBL" id="RCI07984.1"/>
    </source>
</evidence>
<keyword evidence="5 10" id="KW-0812">Transmembrane</keyword>
<feature type="region of interest" description="Disordered" evidence="9">
    <location>
        <begin position="1"/>
        <end position="23"/>
    </location>
</feature>
<dbReference type="PROSITE" id="PS51503">
    <property type="entry name" value="HIG1"/>
    <property type="match status" value="1"/>
</dbReference>
<dbReference type="Pfam" id="PF04588">
    <property type="entry name" value="HIG_1_N"/>
    <property type="match status" value="1"/>
</dbReference>
<keyword evidence="13" id="KW-1185">Reference proteome</keyword>
<feature type="compositionally biased region" description="Basic and acidic residues" evidence="9">
    <location>
        <begin position="200"/>
        <end position="218"/>
    </location>
</feature>
<dbReference type="PANTHER" id="PTHR12297:SF3">
    <property type="entry name" value="HIG1 DOMAIN FAMILY MEMBER 1A"/>
    <property type="match status" value="1"/>
</dbReference>
<feature type="compositionally biased region" description="Pro residues" evidence="9">
    <location>
        <begin position="1"/>
        <end position="11"/>
    </location>
</feature>
<proteinExistence type="inferred from homology"/>
<organism evidence="12 13">
    <name type="scientific">Ophiocordyceps polyrhachis-furcata BCC 54312</name>
    <dbReference type="NCBI Taxonomy" id="1330021"/>
    <lineage>
        <taxon>Eukaryota</taxon>
        <taxon>Fungi</taxon>
        <taxon>Dikarya</taxon>
        <taxon>Ascomycota</taxon>
        <taxon>Pezizomycotina</taxon>
        <taxon>Sordariomycetes</taxon>
        <taxon>Hypocreomycetidae</taxon>
        <taxon>Hypocreales</taxon>
        <taxon>Ophiocordycipitaceae</taxon>
        <taxon>Ophiocordyceps</taxon>
    </lineage>
</organism>
<dbReference type="Proteomes" id="UP000253664">
    <property type="component" value="Unassembled WGS sequence"/>
</dbReference>
<dbReference type="OrthoDB" id="6604018at2759"/>
<evidence type="ECO:0000256" key="5">
    <source>
        <dbReference type="ARBA" id="ARBA00022692"/>
    </source>
</evidence>
<accession>A0A367L0P0</accession>
<evidence type="ECO:0000256" key="1">
    <source>
        <dbReference type="ARBA" id="ARBA00002584"/>
    </source>
</evidence>
<evidence type="ECO:0000256" key="4">
    <source>
        <dbReference type="ARBA" id="ARBA00011565"/>
    </source>
</evidence>
<dbReference type="AlphaFoldDB" id="A0A367L0P0"/>
<feature type="domain" description="HIG1" evidence="11">
    <location>
        <begin position="13"/>
        <end position="104"/>
    </location>
</feature>
<comment type="function">
    <text evidence="1">Cytochrome c oxidase subunit which plays a role in assembly of respiratory supercomplexes.</text>
</comment>
<gene>
    <name evidence="12" type="ORF">L249_7813</name>
</gene>
<feature type="transmembrane region" description="Helical" evidence="10">
    <location>
        <begin position="72"/>
        <end position="93"/>
    </location>
</feature>
<keyword evidence="6 10" id="KW-1133">Transmembrane helix</keyword>
<dbReference type="PANTHER" id="PTHR12297">
    <property type="entry name" value="HYPOXIA-INDUCBILE GENE 1 HIG1 -RELATED"/>
    <property type="match status" value="1"/>
</dbReference>
<feature type="region of interest" description="Disordered" evidence="9">
    <location>
        <begin position="136"/>
        <end position="218"/>
    </location>
</feature>
<evidence type="ECO:0000256" key="2">
    <source>
        <dbReference type="ARBA" id="ARBA00004325"/>
    </source>
</evidence>
<evidence type="ECO:0000256" key="6">
    <source>
        <dbReference type="ARBA" id="ARBA00022989"/>
    </source>
</evidence>
<evidence type="ECO:0000256" key="3">
    <source>
        <dbReference type="ARBA" id="ARBA00009366"/>
    </source>
</evidence>
<reference evidence="12 13" key="1">
    <citation type="journal article" date="2015" name="BMC Genomics">
        <title>Insights from the genome of Ophiocordyceps polyrhachis-furcata to pathogenicity and host specificity in insect fungi.</title>
        <authorList>
            <person name="Wichadakul D."/>
            <person name="Kobmoo N."/>
            <person name="Ingsriswang S."/>
            <person name="Tangphatsornruang S."/>
            <person name="Chantasingh D."/>
            <person name="Luangsa-ard J.J."/>
            <person name="Eurwilaichitr L."/>
        </authorList>
    </citation>
    <scope>NUCLEOTIDE SEQUENCE [LARGE SCALE GENOMIC DNA]</scope>
    <source>
        <strain evidence="12 13">BCC 54312</strain>
    </source>
</reference>
<sequence>MADRPPPPLPGSMPSSFDSDPDFHKERRMNKFVRKLKEEPLIPLGLGLTVFAFVNAYRAIRRGDSHQANRFFRLRVAAQGFTVLAVVGGGVFYSNDREKVKELRQLEAQRAAEEKRQKWLRELEARDEEEKALIASMAQKKLPQNSSEEQPSGGLLRKMGLWPQGDGSKAAVNEDTSASETRPKKENPKSSLGVIGEVMAAKKREQSESKTEGGKKDP</sequence>
<feature type="transmembrane region" description="Helical" evidence="10">
    <location>
        <begin position="41"/>
        <end position="60"/>
    </location>
</feature>
<comment type="subcellular location">
    <subcellularLocation>
        <location evidence="2">Mitochondrion membrane</location>
    </subcellularLocation>
</comment>
<name>A0A367L0P0_9HYPO</name>
<dbReference type="InterPro" id="IPR007667">
    <property type="entry name" value="Hypoxia_induced_domain"/>
</dbReference>
<evidence type="ECO:0000313" key="13">
    <source>
        <dbReference type="Proteomes" id="UP000253664"/>
    </source>
</evidence>
<evidence type="ECO:0000256" key="8">
    <source>
        <dbReference type="ARBA" id="ARBA00023136"/>
    </source>
</evidence>
<comment type="caution">
    <text evidence="12">The sequence shown here is derived from an EMBL/GenBank/DDBJ whole genome shotgun (WGS) entry which is preliminary data.</text>
</comment>
<dbReference type="InterPro" id="IPR050355">
    <property type="entry name" value="RCF1"/>
</dbReference>
<keyword evidence="7" id="KW-0496">Mitochondrion</keyword>
<evidence type="ECO:0000256" key="10">
    <source>
        <dbReference type="SAM" id="Phobius"/>
    </source>
</evidence>
<dbReference type="STRING" id="1330021.A0A367L0P0"/>
<comment type="subunit">
    <text evidence="4">Associates with the respiratory chain complex III/complex IV supercomplex.</text>
</comment>
<dbReference type="EMBL" id="LKCN02000022">
    <property type="protein sequence ID" value="RCI07984.1"/>
    <property type="molecule type" value="Genomic_DNA"/>
</dbReference>
<comment type="similarity">
    <text evidence="3">Belongs to the RCF1 family.</text>
</comment>
<dbReference type="GO" id="GO:0031966">
    <property type="term" value="C:mitochondrial membrane"/>
    <property type="evidence" value="ECO:0007669"/>
    <property type="project" value="UniProtKB-SubCell"/>
</dbReference>
<evidence type="ECO:0000259" key="11">
    <source>
        <dbReference type="PROSITE" id="PS51503"/>
    </source>
</evidence>
<evidence type="ECO:0000256" key="9">
    <source>
        <dbReference type="SAM" id="MobiDB-lite"/>
    </source>
</evidence>
<dbReference type="GO" id="GO:0097250">
    <property type="term" value="P:mitochondrial respirasome assembly"/>
    <property type="evidence" value="ECO:0007669"/>
    <property type="project" value="TreeGrafter"/>
</dbReference>
<dbReference type="Gene3D" id="6.10.140.1320">
    <property type="match status" value="1"/>
</dbReference>
<keyword evidence="8 10" id="KW-0472">Membrane</keyword>
<evidence type="ECO:0000256" key="7">
    <source>
        <dbReference type="ARBA" id="ARBA00023128"/>
    </source>
</evidence>